<dbReference type="AlphaFoldDB" id="A0AAE1NJE7"/>
<proteinExistence type="predicted"/>
<dbReference type="PROSITE" id="PS51257">
    <property type="entry name" value="PROKAR_LIPOPROTEIN"/>
    <property type="match status" value="1"/>
</dbReference>
<name>A0AAE1NJE7_9EUCA</name>
<gene>
    <name evidence="2" type="ORF">Pmani_036604</name>
</gene>
<evidence type="ECO:0000313" key="3">
    <source>
        <dbReference type="Proteomes" id="UP001292094"/>
    </source>
</evidence>
<feature type="compositionally biased region" description="Gly residues" evidence="1">
    <location>
        <begin position="1"/>
        <end position="36"/>
    </location>
</feature>
<accession>A0AAE1NJE7</accession>
<protein>
    <submittedName>
        <fullName evidence="2">Uncharacterized protein</fullName>
    </submittedName>
</protein>
<keyword evidence="3" id="KW-1185">Reference proteome</keyword>
<evidence type="ECO:0000313" key="2">
    <source>
        <dbReference type="EMBL" id="KAK4290501.1"/>
    </source>
</evidence>
<evidence type="ECO:0000256" key="1">
    <source>
        <dbReference type="SAM" id="MobiDB-lite"/>
    </source>
</evidence>
<organism evidence="2 3">
    <name type="scientific">Petrolisthes manimaculis</name>
    <dbReference type="NCBI Taxonomy" id="1843537"/>
    <lineage>
        <taxon>Eukaryota</taxon>
        <taxon>Metazoa</taxon>
        <taxon>Ecdysozoa</taxon>
        <taxon>Arthropoda</taxon>
        <taxon>Crustacea</taxon>
        <taxon>Multicrustacea</taxon>
        <taxon>Malacostraca</taxon>
        <taxon>Eumalacostraca</taxon>
        <taxon>Eucarida</taxon>
        <taxon>Decapoda</taxon>
        <taxon>Pleocyemata</taxon>
        <taxon>Anomura</taxon>
        <taxon>Galatheoidea</taxon>
        <taxon>Porcellanidae</taxon>
        <taxon>Petrolisthes</taxon>
    </lineage>
</organism>
<feature type="region of interest" description="Disordered" evidence="1">
    <location>
        <begin position="1"/>
        <end position="50"/>
    </location>
</feature>
<comment type="caution">
    <text evidence="2">The sequence shown here is derived from an EMBL/GenBank/DDBJ whole genome shotgun (WGS) entry which is preliminary data.</text>
</comment>
<sequence length="123" mass="12826">MGKFRGGGSVGGGGDCSGGGGGGGSSSSGGGGGGCSGSDSDKIPLTTFQKNSPPVTPFLFLPTLQPTSHSRIKTFFAFATNASFPLHSRRIYTSYASLTIWWRSRIALEHFNESKDTTPEEMQ</sequence>
<reference evidence="2" key="1">
    <citation type="submission" date="2023-11" db="EMBL/GenBank/DDBJ databases">
        <title>Genome assemblies of two species of porcelain crab, Petrolisthes cinctipes and Petrolisthes manimaculis (Anomura: Porcellanidae).</title>
        <authorList>
            <person name="Angst P."/>
        </authorList>
    </citation>
    <scope>NUCLEOTIDE SEQUENCE</scope>
    <source>
        <strain evidence="2">PB745_02</strain>
        <tissue evidence="2">Gill</tissue>
    </source>
</reference>
<dbReference type="EMBL" id="JAWZYT010005459">
    <property type="protein sequence ID" value="KAK4290501.1"/>
    <property type="molecule type" value="Genomic_DNA"/>
</dbReference>
<dbReference type="Proteomes" id="UP001292094">
    <property type="component" value="Unassembled WGS sequence"/>
</dbReference>